<organism evidence="2 3">
    <name type="scientific">Kwoniella newhampshirensis</name>
    <dbReference type="NCBI Taxonomy" id="1651941"/>
    <lineage>
        <taxon>Eukaryota</taxon>
        <taxon>Fungi</taxon>
        <taxon>Dikarya</taxon>
        <taxon>Basidiomycota</taxon>
        <taxon>Agaricomycotina</taxon>
        <taxon>Tremellomycetes</taxon>
        <taxon>Tremellales</taxon>
        <taxon>Cryptococcaceae</taxon>
        <taxon>Kwoniella</taxon>
    </lineage>
</organism>
<gene>
    <name evidence="2" type="ORF">IAR55_006274</name>
</gene>
<feature type="compositionally biased region" description="Basic and acidic residues" evidence="1">
    <location>
        <begin position="80"/>
        <end position="92"/>
    </location>
</feature>
<name>A0AAW0YK79_9TREE</name>
<protein>
    <recommendedName>
        <fullName evidence="4">BZIP domain-containing protein</fullName>
    </recommendedName>
</protein>
<keyword evidence="3" id="KW-1185">Reference proteome</keyword>
<evidence type="ECO:0008006" key="4">
    <source>
        <dbReference type="Google" id="ProtNLM"/>
    </source>
</evidence>
<dbReference type="KEGG" id="kne:92183532"/>
<dbReference type="EMBL" id="JBCAWK010000012">
    <property type="protein sequence ID" value="KAK8845559.1"/>
    <property type="molecule type" value="Genomic_DNA"/>
</dbReference>
<evidence type="ECO:0000313" key="2">
    <source>
        <dbReference type="EMBL" id="KAK8845559.1"/>
    </source>
</evidence>
<sequence>MIIFVGTDYEGGRQFHVWVPRAGNTEDLVEAIRIHELLPSSSLLIQHDSLPLLPSHSLRSQQVVPYSSVHLYLLSDLREREKKRQEEKEGRGRYVTKNGKERLRRRSKRVVAQRKKEEEERVGGYDELRKGVEAQARGAERSLESKSFEGGKDEKQIRHQSQEGGSTNGSGQGDRQTASVRSTSSSTSTTNPYYRPTPQLAHMHMPTMSTQRSTLLTPLTTSSTATNSGGSVITLPYPTPSYGSLFPRPVRKSSDPQPVSDWVWEDPWLRRNRNVGGQWPAC</sequence>
<dbReference type="Proteomes" id="UP001388673">
    <property type="component" value="Unassembled WGS sequence"/>
</dbReference>
<reference evidence="2 3" key="1">
    <citation type="journal article" date="2024" name="bioRxiv">
        <title>Comparative genomics of Cryptococcus and Kwoniella reveals pathogenesis evolution and contrasting karyotype dynamics via intercentromeric recombination or chromosome fusion.</title>
        <authorList>
            <person name="Coelho M.A."/>
            <person name="David-Palma M."/>
            <person name="Shea T."/>
            <person name="Bowers K."/>
            <person name="McGinley-Smith S."/>
            <person name="Mohammad A.W."/>
            <person name="Gnirke A."/>
            <person name="Yurkov A.M."/>
            <person name="Nowrousian M."/>
            <person name="Sun S."/>
            <person name="Cuomo C.A."/>
            <person name="Heitman J."/>
        </authorList>
    </citation>
    <scope>NUCLEOTIDE SEQUENCE [LARGE SCALE GENOMIC DNA]</scope>
    <source>
        <strain evidence="2 3">CBS 13917</strain>
    </source>
</reference>
<feature type="compositionally biased region" description="Basic and acidic residues" evidence="1">
    <location>
        <begin position="114"/>
        <end position="161"/>
    </location>
</feature>
<dbReference type="GeneID" id="92183532"/>
<accession>A0AAW0YK79</accession>
<evidence type="ECO:0000313" key="3">
    <source>
        <dbReference type="Proteomes" id="UP001388673"/>
    </source>
</evidence>
<feature type="region of interest" description="Disordered" evidence="1">
    <location>
        <begin position="80"/>
        <end position="202"/>
    </location>
</feature>
<feature type="compositionally biased region" description="Basic residues" evidence="1">
    <location>
        <begin position="102"/>
        <end position="113"/>
    </location>
</feature>
<comment type="caution">
    <text evidence="2">The sequence shown here is derived from an EMBL/GenBank/DDBJ whole genome shotgun (WGS) entry which is preliminary data.</text>
</comment>
<dbReference type="RefSeq" id="XP_066800367.1">
    <property type="nucleotide sequence ID" value="XM_066949359.1"/>
</dbReference>
<dbReference type="AlphaFoldDB" id="A0AAW0YK79"/>
<evidence type="ECO:0000256" key="1">
    <source>
        <dbReference type="SAM" id="MobiDB-lite"/>
    </source>
</evidence>
<proteinExistence type="predicted"/>